<sequence length="48" mass="5491">MANSPTDLGEKFIKSGMTLITQPSSDYWLKKSEKLKEEKKRLDNLMGC</sequence>
<dbReference type="EMBL" id="KX349294">
    <property type="protein sequence ID" value="AOO12268.1"/>
    <property type="molecule type" value="Genomic_DNA"/>
</dbReference>
<evidence type="ECO:0000313" key="2">
    <source>
        <dbReference type="EMBL" id="AOO11806.1"/>
    </source>
</evidence>
<protein>
    <submittedName>
        <fullName evidence="1">Uncharacterized protein</fullName>
    </submittedName>
</protein>
<reference evidence="1 8" key="2">
    <citation type="submission" date="2016-01" db="EMBL/GenBank/DDBJ databases">
        <title>The genomic content and context of auxiliary metabolic genes in marine cyanophages.</title>
        <authorList>
            <person name="Marston M.F."/>
            <person name="Martiny J.B.H."/>
            <person name="Crummett L.T."/>
        </authorList>
    </citation>
    <scope>NUCLEOTIDE SEQUENCE [LARGE SCALE GENOMIC DNA]</scope>
    <source>
        <strain evidence="1">W2_07_0710</strain>
    </source>
</reference>
<dbReference type="Proteomes" id="UP000222561">
    <property type="component" value="Segment"/>
</dbReference>
<evidence type="ECO:0000313" key="4">
    <source>
        <dbReference type="EMBL" id="AOO12507.1"/>
    </source>
</evidence>
<organism evidence="1 8">
    <name type="scientific">Cyanophage S-RIM44</name>
    <dbReference type="NCBI Taxonomy" id="1278485"/>
    <lineage>
        <taxon>Viruses</taxon>
        <taxon>Duplodnaviria</taxon>
        <taxon>Heunggongvirae</taxon>
        <taxon>Uroviricota</taxon>
        <taxon>Caudoviricetes</taxon>
        <taxon>Pantevenvirales</taxon>
        <taxon>Kyanoviridae</taxon>
        <taxon>Vellamovirus</taxon>
        <taxon>Vellamovirus rhodeisland44</taxon>
    </lineage>
</organism>
<dbReference type="Proteomes" id="UP000225786">
    <property type="component" value="Segment"/>
</dbReference>
<evidence type="ECO:0000313" key="8">
    <source>
        <dbReference type="Proteomes" id="UP000225786"/>
    </source>
</evidence>
<name>A0A127KMN7_9CAUD</name>
<evidence type="ECO:0000313" key="1">
    <source>
        <dbReference type="EMBL" id="AMO43334.1"/>
    </source>
</evidence>
<dbReference type="Proteomes" id="UP000225478">
    <property type="component" value="Segment"/>
</dbReference>
<dbReference type="EMBL" id="KX349297">
    <property type="protein sequence ID" value="AOO12973.1"/>
    <property type="molecule type" value="Genomic_DNA"/>
</dbReference>
<dbReference type="Proteomes" id="UP000221709">
    <property type="component" value="Segment"/>
</dbReference>
<dbReference type="EMBL" id="KX349295">
    <property type="protein sequence ID" value="AOO12507.1"/>
    <property type="molecule type" value="Genomic_DNA"/>
</dbReference>
<keyword evidence="6" id="KW-1185">Reference proteome</keyword>
<dbReference type="EMBL" id="KU594607">
    <property type="protein sequence ID" value="AMO43334.1"/>
    <property type="molecule type" value="Genomic_DNA"/>
</dbReference>
<proteinExistence type="predicted"/>
<dbReference type="Proteomes" id="UP000225402">
    <property type="component" value="Segment"/>
</dbReference>
<accession>A0A127KMN7</accession>
<evidence type="ECO:0000313" key="6">
    <source>
        <dbReference type="Proteomes" id="UP000221709"/>
    </source>
</evidence>
<evidence type="ECO:0000313" key="7">
    <source>
        <dbReference type="Proteomes" id="UP000222561"/>
    </source>
</evidence>
<dbReference type="EMBL" id="KX349292">
    <property type="protein sequence ID" value="AOO11806.1"/>
    <property type="molecule type" value="Genomic_DNA"/>
</dbReference>
<gene>
    <name evidence="2" type="ORF">Np050604_090</name>
    <name evidence="3" type="ORF">Np420711_086</name>
    <name evidence="4" type="ORF">Sn080709_090</name>
    <name evidence="5" type="ORF">W2100709_091</name>
    <name evidence="1" type="ORF">W270710_090</name>
</gene>
<reference evidence="6 7" key="1">
    <citation type="journal article" date="2016" name="Environ. Microbiol.">
        <title>Genomic diversification of marine cyanophages into stable ecotypes.</title>
        <authorList>
            <person name="Marston M.F."/>
            <person name="Martiny J.B."/>
        </authorList>
    </citation>
    <scope>NUCLEOTIDE SEQUENCE [LARGE SCALE GENOMIC DNA]</scope>
    <source>
        <strain evidence="2">Np_05_0604</strain>
        <strain evidence="3">Np_42_0711</strain>
        <strain evidence="4">Sn_08_0709</strain>
        <strain evidence="5">W2_10_0709</strain>
    </source>
</reference>
<evidence type="ECO:0000313" key="3">
    <source>
        <dbReference type="EMBL" id="AOO12268.1"/>
    </source>
</evidence>
<evidence type="ECO:0000313" key="5">
    <source>
        <dbReference type="EMBL" id="AOO12973.1"/>
    </source>
</evidence>